<evidence type="ECO:0000313" key="2">
    <source>
        <dbReference type="Proteomes" id="UP000624419"/>
    </source>
</evidence>
<gene>
    <name evidence="1" type="ORF">HHX48_00415</name>
</gene>
<keyword evidence="2" id="KW-1185">Reference proteome</keyword>
<proteinExistence type="predicted"/>
<dbReference type="RefSeq" id="WP_191021675.1">
    <property type="nucleotide sequence ID" value="NZ_JABBXD010000001.1"/>
</dbReference>
<accession>A0ABR8LJC6</accession>
<dbReference type="EMBL" id="JABBXD010000001">
    <property type="protein sequence ID" value="MBD3584195.1"/>
    <property type="molecule type" value="Genomic_DNA"/>
</dbReference>
<evidence type="ECO:0000313" key="1">
    <source>
        <dbReference type="EMBL" id="MBD3584195.1"/>
    </source>
</evidence>
<organism evidence="1 2">
    <name type="scientific">Salinimonas profundi</name>
    <dbReference type="NCBI Taxonomy" id="2729140"/>
    <lineage>
        <taxon>Bacteria</taxon>
        <taxon>Pseudomonadati</taxon>
        <taxon>Pseudomonadota</taxon>
        <taxon>Gammaproteobacteria</taxon>
        <taxon>Alteromonadales</taxon>
        <taxon>Alteromonadaceae</taxon>
        <taxon>Alteromonas/Salinimonas group</taxon>
        <taxon>Salinimonas</taxon>
    </lineage>
</organism>
<sequence length="57" mass="6966">MKFLKPKRQPQPANRFQKYLQSQPVFNWFERYEQPATVNTEYQDPQHANWIAKRVGE</sequence>
<name>A0ABR8LJC6_9ALTE</name>
<protein>
    <submittedName>
        <fullName evidence="1">Uncharacterized protein</fullName>
    </submittedName>
</protein>
<comment type="caution">
    <text evidence="1">The sequence shown here is derived from an EMBL/GenBank/DDBJ whole genome shotgun (WGS) entry which is preliminary data.</text>
</comment>
<dbReference type="Proteomes" id="UP000624419">
    <property type="component" value="Unassembled WGS sequence"/>
</dbReference>
<reference evidence="1 2" key="1">
    <citation type="submission" date="2020-04" db="EMBL/GenBank/DDBJ databases">
        <title>Salinimonas sp. HHU 13199.</title>
        <authorList>
            <person name="Cui X."/>
            <person name="Zhang D."/>
        </authorList>
    </citation>
    <scope>NUCLEOTIDE SEQUENCE [LARGE SCALE GENOMIC DNA]</scope>
    <source>
        <strain evidence="1 2">HHU 13199</strain>
    </source>
</reference>